<feature type="domain" description="HTH marR-type" evidence="2">
    <location>
        <begin position="48"/>
        <end position="184"/>
    </location>
</feature>
<organism evidence="3 4">
    <name type="scientific">Brevibacterium samyangense</name>
    <dbReference type="NCBI Taxonomy" id="366888"/>
    <lineage>
        <taxon>Bacteria</taxon>
        <taxon>Bacillati</taxon>
        <taxon>Actinomycetota</taxon>
        <taxon>Actinomycetes</taxon>
        <taxon>Micrococcales</taxon>
        <taxon>Brevibacteriaceae</taxon>
        <taxon>Brevibacterium</taxon>
    </lineage>
</organism>
<dbReference type="EMBL" id="BAAANO010000025">
    <property type="protein sequence ID" value="GAA2012430.1"/>
    <property type="molecule type" value="Genomic_DNA"/>
</dbReference>
<dbReference type="SUPFAM" id="SSF46785">
    <property type="entry name" value="Winged helix' DNA-binding domain"/>
    <property type="match status" value="1"/>
</dbReference>
<name>A0ABN2TKB7_9MICO</name>
<dbReference type="PANTHER" id="PTHR33164:SF99">
    <property type="entry name" value="MARR FAMILY REGULATORY PROTEIN"/>
    <property type="match status" value="1"/>
</dbReference>
<dbReference type="Proteomes" id="UP001500755">
    <property type="component" value="Unassembled WGS sequence"/>
</dbReference>
<proteinExistence type="predicted"/>
<feature type="region of interest" description="Disordered" evidence="1">
    <location>
        <begin position="1"/>
        <end position="40"/>
    </location>
</feature>
<gene>
    <name evidence="3" type="ORF">GCM10009755_24900</name>
</gene>
<keyword evidence="4" id="KW-1185">Reference proteome</keyword>
<dbReference type="InterPro" id="IPR036390">
    <property type="entry name" value="WH_DNA-bd_sf"/>
</dbReference>
<reference evidence="3 4" key="1">
    <citation type="journal article" date="2019" name="Int. J. Syst. Evol. Microbiol.">
        <title>The Global Catalogue of Microorganisms (GCM) 10K type strain sequencing project: providing services to taxonomists for standard genome sequencing and annotation.</title>
        <authorList>
            <consortium name="The Broad Institute Genomics Platform"/>
            <consortium name="The Broad Institute Genome Sequencing Center for Infectious Disease"/>
            <person name="Wu L."/>
            <person name="Ma J."/>
        </authorList>
    </citation>
    <scope>NUCLEOTIDE SEQUENCE [LARGE SCALE GENOMIC DNA]</scope>
    <source>
        <strain evidence="3 4">JCM 14546</strain>
    </source>
</reference>
<evidence type="ECO:0000259" key="2">
    <source>
        <dbReference type="PROSITE" id="PS50995"/>
    </source>
</evidence>
<evidence type="ECO:0000313" key="4">
    <source>
        <dbReference type="Proteomes" id="UP001500755"/>
    </source>
</evidence>
<feature type="compositionally biased region" description="Low complexity" evidence="1">
    <location>
        <begin position="13"/>
        <end position="27"/>
    </location>
</feature>
<comment type="caution">
    <text evidence="3">The sequence shown here is derived from an EMBL/GenBank/DDBJ whole genome shotgun (WGS) entry which is preliminary data.</text>
</comment>
<dbReference type="RefSeq" id="WP_344310160.1">
    <property type="nucleotide sequence ID" value="NZ_BAAANO010000025.1"/>
</dbReference>
<protein>
    <submittedName>
        <fullName evidence="3">MarR family transcriptional regulator</fullName>
    </submittedName>
</protein>
<dbReference type="PROSITE" id="PS50995">
    <property type="entry name" value="HTH_MARR_2"/>
    <property type="match status" value="1"/>
</dbReference>
<evidence type="ECO:0000313" key="3">
    <source>
        <dbReference type="EMBL" id="GAA2012430.1"/>
    </source>
</evidence>
<accession>A0ABN2TKB7</accession>
<dbReference type="Pfam" id="PF12802">
    <property type="entry name" value="MarR_2"/>
    <property type="match status" value="1"/>
</dbReference>
<evidence type="ECO:0000256" key="1">
    <source>
        <dbReference type="SAM" id="MobiDB-lite"/>
    </source>
</evidence>
<dbReference type="Gene3D" id="1.10.10.10">
    <property type="entry name" value="Winged helix-like DNA-binding domain superfamily/Winged helix DNA-binding domain"/>
    <property type="match status" value="1"/>
</dbReference>
<dbReference type="InterPro" id="IPR000835">
    <property type="entry name" value="HTH_MarR-typ"/>
</dbReference>
<sequence length="189" mass="20463">MTSSSAGSEATEPGAGARRLGGLSLGAPGPPDAPGRSGHPGLLAETAVLDAWRAYFETGQRLTTRIEEELKKQAGLTLSDFNLLLLLVEAPERRLRMNVLAQRLVFSAPRLTYRVQVLEDRGWVVKRPCPDDGRAHHVELTDDGLRVYLRAGSVQRGLIARFFEQALGPGDAEALHRISTALASGLDEE</sequence>
<dbReference type="InterPro" id="IPR036388">
    <property type="entry name" value="WH-like_DNA-bd_sf"/>
</dbReference>
<dbReference type="SMART" id="SM00347">
    <property type="entry name" value="HTH_MARR"/>
    <property type="match status" value="1"/>
</dbReference>
<dbReference type="InterPro" id="IPR039422">
    <property type="entry name" value="MarR/SlyA-like"/>
</dbReference>
<dbReference type="PANTHER" id="PTHR33164">
    <property type="entry name" value="TRANSCRIPTIONAL REGULATOR, MARR FAMILY"/>
    <property type="match status" value="1"/>
</dbReference>